<proteinExistence type="predicted"/>
<keyword evidence="4 5" id="KW-0472">Membrane</keyword>
<feature type="transmembrane region" description="Helical" evidence="5">
    <location>
        <begin position="92"/>
        <end position="117"/>
    </location>
</feature>
<feature type="signal peptide" evidence="6">
    <location>
        <begin position="1"/>
        <end position="20"/>
    </location>
</feature>
<evidence type="ECO:0000256" key="3">
    <source>
        <dbReference type="ARBA" id="ARBA00022989"/>
    </source>
</evidence>
<evidence type="ECO:0000313" key="8">
    <source>
        <dbReference type="Proteomes" id="UP000276991"/>
    </source>
</evidence>
<keyword evidence="2 5" id="KW-0812">Transmembrane</keyword>
<dbReference type="STRING" id="6277.A0A498SF80"/>
<keyword evidence="3 5" id="KW-1133">Transmembrane helix</keyword>
<gene>
    <name evidence="7" type="ORF">NAV_LOCUS2016</name>
</gene>
<dbReference type="Proteomes" id="UP000276991">
    <property type="component" value="Unassembled WGS sequence"/>
</dbReference>
<evidence type="ECO:0000313" key="7">
    <source>
        <dbReference type="EMBL" id="VBB27186.1"/>
    </source>
</evidence>
<keyword evidence="8" id="KW-1185">Reference proteome</keyword>
<accession>A0A498SF80</accession>
<dbReference type="OrthoDB" id="448280at2759"/>
<protein>
    <submittedName>
        <fullName evidence="7">Uncharacterized protein</fullName>
    </submittedName>
</protein>
<dbReference type="Pfam" id="PF02535">
    <property type="entry name" value="Zip"/>
    <property type="match status" value="1"/>
</dbReference>
<evidence type="ECO:0000256" key="5">
    <source>
        <dbReference type="SAM" id="Phobius"/>
    </source>
</evidence>
<feature type="transmembrane region" description="Helical" evidence="5">
    <location>
        <begin position="314"/>
        <end position="335"/>
    </location>
</feature>
<organism evidence="7 8">
    <name type="scientific">Acanthocheilonema viteae</name>
    <name type="common">Filarial nematode worm</name>
    <name type="synonym">Dipetalonema viteae</name>
    <dbReference type="NCBI Taxonomy" id="6277"/>
    <lineage>
        <taxon>Eukaryota</taxon>
        <taxon>Metazoa</taxon>
        <taxon>Ecdysozoa</taxon>
        <taxon>Nematoda</taxon>
        <taxon>Chromadorea</taxon>
        <taxon>Rhabditida</taxon>
        <taxon>Spirurina</taxon>
        <taxon>Spiruromorpha</taxon>
        <taxon>Filarioidea</taxon>
        <taxon>Onchocercidae</taxon>
        <taxon>Acanthocheilonema</taxon>
    </lineage>
</organism>
<dbReference type="EMBL" id="UPTC01000195">
    <property type="protein sequence ID" value="VBB27186.1"/>
    <property type="molecule type" value="Genomic_DNA"/>
</dbReference>
<evidence type="ECO:0000256" key="4">
    <source>
        <dbReference type="ARBA" id="ARBA00023136"/>
    </source>
</evidence>
<dbReference type="PANTHER" id="PTHR11040:SF219">
    <property type="entry name" value="ZRT (ZRT), IRT- (IRT-) LIKE PROTEIN TRANSPORTER"/>
    <property type="match status" value="1"/>
</dbReference>
<feature type="transmembrane region" description="Helical" evidence="5">
    <location>
        <begin position="50"/>
        <end position="72"/>
    </location>
</feature>
<sequence>MNSTWLKFILLIVMFAVTFGAGMVPVKVLKILRKHAASASTSAKQRNVSLVLCLLTCFSGGVFFATCFLHLFPELTECLNEMKQEYGFSVSYPLAELLSCIGFFLLFFVEEVILLLIPGAGHLHGPTGTQMAEGFYERRVANVETRLITYDRNHDADHCCHENVNVDASSKTCLSCGPKDEDLSSKGLLCATNSSNRAPVGSQRVNKGPDCGHHVDGKDSTPLLQKYTCGGEYGTVLPKSLNQESSGKRKALTLAEPEACERNCDNVKEDPPILMKSRPHAHSHGVRSITFILAISFHSIIEGLAFGVQTDNSQIVTLFISLMVHKIIVAFSVGLQLGRTHAHALGWVCLSMGLFSIMSPFGGFIGTFVQSSQMDTQVKALTILIFQGVAVGTFIYVTFFEVLLHERDNEHPNLLKLIFMLIGFALIGGLRFFDTHFHEHSHGSLQNHGTFVITSTP</sequence>
<evidence type="ECO:0000256" key="1">
    <source>
        <dbReference type="ARBA" id="ARBA00004141"/>
    </source>
</evidence>
<dbReference type="InterPro" id="IPR003689">
    <property type="entry name" value="ZIP"/>
</dbReference>
<dbReference type="GO" id="GO:0005385">
    <property type="term" value="F:zinc ion transmembrane transporter activity"/>
    <property type="evidence" value="ECO:0007669"/>
    <property type="project" value="TreeGrafter"/>
</dbReference>
<keyword evidence="6" id="KW-0732">Signal</keyword>
<reference evidence="7 8" key="1">
    <citation type="submission" date="2018-08" db="EMBL/GenBank/DDBJ databases">
        <authorList>
            <person name="Laetsch R D."/>
            <person name="Stevens L."/>
            <person name="Kumar S."/>
            <person name="Blaxter L. M."/>
        </authorList>
    </citation>
    <scope>NUCLEOTIDE SEQUENCE [LARGE SCALE GENOMIC DNA]</scope>
</reference>
<dbReference type="GO" id="GO:0005886">
    <property type="term" value="C:plasma membrane"/>
    <property type="evidence" value="ECO:0007669"/>
    <property type="project" value="TreeGrafter"/>
</dbReference>
<feature type="transmembrane region" description="Helical" evidence="5">
    <location>
        <begin position="6"/>
        <end position="29"/>
    </location>
</feature>
<feature type="chain" id="PRO_5019762021" evidence="6">
    <location>
        <begin position="21"/>
        <end position="457"/>
    </location>
</feature>
<name>A0A498SF80_ACAVI</name>
<dbReference type="PANTHER" id="PTHR11040">
    <property type="entry name" value="ZINC/IRON TRANSPORTER"/>
    <property type="match status" value="1"/>
</dbReference>
<comment type="subcellular location">
    <subcellularLocation>
        <location evidence="1">Membrane</location>
        <topology evidence="1">Multi-pass membrane protein</topology>
    </subcellularLocation>
</comment>
<dbReference type="AlphaFoldDB" id="A0A498SF80"/>
<evidence type="ECO:0000256" key="2">
    <source>
        <dbReference type="ARBA" id="ARBA00022692"/>
    </source>
</evidence>
<feature type="transmembrane region" description="Helical" evidence="5">
    <location>
        <begin position="285"/>
        <end position="308"/>
    </location>
</feature>
<evidence type="ECO:0000256" key="6">
    <source>
        <dbReference type="SAM" id="SignalP"/>
    </source>
</evidence>
<feature type="transmembrane region" description="Helical" evidence="5">
    <location>
        <begin position="347"/>
        <end position="369"/>
    </location>
</feature>
<feature type="transmembrane region" description="Helical" evidence="5">
    <location>
        <begin position="414"/>
        <end position="433"/>
    </location>
</feature>
<feature type="transmembrane region" description="Helical" evidence="5">
    <location>
        <begin position="381"/>
        <end position="402"/>
    </location>
</feature>